<dbReference type="EMBL" id="AY266303">
    <property type="protein sequence ID" value="AAQ17740.1"/>
    <property type="molecule type" value="Genomic_DNA"/>
</dbReference>
<protein>
    <submittedName>
        <fullName evidence="1">Uncharacterized protein</fullName>
    </submittedName>
</protein>
<dbReference type="KEGG" id="vg:2658053"/>
<reference evidence="1 2" key="1">
    <citation type="journal article" date="2001" name="J. Bacteriol.">
        <title>Phylogeny of the major head and tail genes of the wide-ranging T4-type bacteriophages.</title>
        <authorList>
            <person name="Tetart F."/>
            <person name="Desplats C."/>
            <person name="Kutateladze M."/>
            <person name="Monod C."/>
            <person name="Ackermann H.W."/>
            <person name="Krisch H.M."/>
        </authorList>
    </citation>
    <scope>NUCLEOTIDE SEQUENCE</scope>
</reference>
<organism evidence="1 2">
    <name type="scientific">Aeromonas phage Aeh1</name>
    <dbReference type="NCBI Taxonomy" id="2880362"/>
    <lineage>
        <taxon>Viruses</taxon>
        <taxon>Duplodnaviria</taxon>
        <taxon>Heunggongvirae</taxon>
        <taxon>Uroviricota</taxon>
        <taxon>Caudoviricetes</taxon>
        <taxon>Pantevenvirales</taxon>
        <taxon>Straboviridae</taxon>
        <taxon>Cinqassovirus</taxon>
        <taxon>Cinqassovirus aeh1</taxon>
    </lineage>
</organism>
<proteinExistence type="predicted"/>
<dbReference type="RefSeq" id="NP_943963.1">
    <property type="nucleotide sequence ID" value="NC_005260.1"/>
</dbReference>
<sequence length="94" mass="10915">MFYAMRHKEKKDLWLGISLSSHEDAEFCNSITAEFDFLCSVPFISSDRGIFENVINHTKVVDWYNSGTDNPELSNYDIKRKTADDYELIELGEI</sequence>
<evidence type="ECO:0000313" key="2">
    <source>
        <dbReference type="Proteomes" id="UP000002555"/>
    </source>
</evidence>
<gene>
    <name evidence="1" type="ORF">Aeh1ORF079c</name>
</gene>
<name>Q76Z06_9CAUD</name>
<dbReference type="Proteomes" id="UP000002555">
    <property type="component" value="Segment"/>
</dbReference>
<accession>Q76Z06</accession>
<keyword evidence="2" id="KW-1185">Reference proteome</keyword>
<evidence type="ECO:0000313" key="1">
    <source>
        <dbReference type="EMBL" id="AAQ17740.1"/>
    </source>
</evidence>
<dbReference type="OrthoDB" id="25895at10239"/>